<evidence type="ECO:0000313" key="4">
    <source>
        <dbReference type="Proteomes" id="UP001139410"/>
    </source>
</evidence>
<accession>A0A9X1QKQ9</accession>
<evidence type="ECO:0000259" key="1">
    <source>
        <dbReference type="Pfam" id="PF10000"/>
    </source>
</evidence>
<name>A0A9X1QKQ9_9SPHN</name>
<comment type="caution">
    <text evidence="3">The sequence shown here is derived from an EMBL/GenBank/DDBJ whole genome shotgun (WGS) entry which is preliminary data.</text>
</comment>
<dbReference type="InterPro" id="IPR027795">
    <property type="entry name" value="CASTOR_ACT_dom"/>
</dbReference>
<dbReference type="Gene3D" id="3.30.2130.10">
    <property type="entry name" value="VC0802-like"/>
    <property type="match status" value="1"/>
</dbReference>
<dbReference type="EMBL" id="JAKFGM010000003">
    <property type="protein sequence ID" value="MCF2515461.1"/>
    <property type="molecule type" value="Genomic_DNA"/>
</dbReference>
<evidence type="ECO:0000259" key="2">
    <source>
        <dbReference type="Pfam" id="PF13840"/>
    </source>
</evidence>
<evidence type="ECO:0008006" key="5">
    <source>
        <dbReference type="Google" id="ProtNLM"/>
    </source>
</evidence>
<feature type="domain" description="CASTOR ACT" evidence="2">
    <location>
        <begin position="58"/>
        <end position="116"/>
    </location>
</feature>
<dbReference type="PANTHER" id="PTHR39199:SF1">
    <property type="entry name" value="BLR5128 PROTEIN"/>
    <property type="match status" value="1"/>
</dbReference>
<dbReference type="InterPro" id="IPR018717">
    <property type="entry name" value="DUF2241"/>
</dbReference>
<keyword evidence="4" id="KW-1185">Reference proteome</keyword>
<dbReference type="Proteomes" id="UP001139410">
    <property type="component" value="Unassembled WGS sequence"/>
</dbReference>
<dbReference type="Pfam" id="PF10000">
    <property type="entry name" value="ACT_3"/>
    <property type="match status" value="1"/>
</dbReference>
<dbReference type="SUPFAM" id="SSF55021">
    <property type="entry name" value="ACT-like"/>
    <property type="match status" value="2"/>
</dbReference>
<organism evidence="3 4">
    <name type="scientific">Sphingomonas cremea</name>
    <dbReference type="NCBI Taxonomy" id="2904799"/>
    <lineage>
        <taxon>Bacteria</taxon>
        <taxon>Pseudomonadati</taxon>
        <taxon>Pseudomonadota</taxon>
        <taxon>Alphaproteobacteria</taxon>
        <taxon>Sphingomonadales</taxon>
        <taxon>Sphingomonadaceae</taxon>
        <taxon>Sphingomonas</taxon>
    </lineage>
</organism>
<protein>
    <recommendedName>
        <fullName evidence="5">Aspartate kinase</fullName>
    </recommendedName>
</protein>
<dbReference type="PANTHER" id="PTHR39199">
    <property type="entry name" value="BLR5128 PROTEIN"/>
    <property type="match status" value="1"/>
</dbReference>
<proteinExistence type="predicted"/>
<gene>
    <name evidence="3" type="ORF">LVY65_10350</name>
</gene>
<dbReference type="InterPro" id="IPR045865">
    <property type="entry name" value="ACT-like_dom_sf"/>
</dbReference>
<feature type="domain" description="DUF2241" evidence="1">
    <location>
        <begin position="3"/>
        <end position="52"/>
    </location>
</feature>
<sequence>MGGERDLSRLLKALDPKLYPDRYSFSAAAAPTLRDNQFALIREEEGLTLIGPDPSGEWARISLGVHSSLEAVGLTAALSLRLTEYGISANIVAGLLHDHLFVPWDRRQDALDCLRSA</sequence>
<evidence type="ECO:0000313" key="3">
    <source>
        <dbReference type="EMBL" id="MCF2515461.1"/>
    </source>
</evidence>
<dbReference type="Pfam" id="PF13840">
    <property type="entry name" value="ACT_7"/>
    <property type="match status" value="1"/>
</dbReference>
<dbReference type="AlphaFoldDB" id="A0A9X1QKQ9"/>
<dbReference type="RefSeq" id="WP_235068069.1">
    <property type="nucleotide sequence ID" value="NZ_JAKFGM010000003.1"/>
</dbReference>
<reference evidence="3" key="1">
    <citation type="submission" date="2022-01" db="EMBL/GenBank/DDBJ databases">
        <authorList>
            <person name="Jo J.-H."/>
            <person name="Im W.-T."/>
        </authorList>
    </citation>
    <scope>NUCLEOTIDE SEQUENCE</scope>
    <source>
        <strain evidence="3">G124</strain>
    </source>
</reference>